<feature type="compositionally biased region" description="Basic and acidic residues" evidence="1">
    <location>
        <begin position="58"/>
        <end position="77"/>
    </location>
</feature>
<dbReference type="AlphaFoldDB" id="A0A936F4Q2"/>
<accession>A0A936F4Q2</accession>
<dbReference type="Proteomes" id="UP000709959">
    <property type="component" value="Unassembled WGS sequence"/>
</dbReference>
<feature type="compositionally biased region" description="Basic and acidic residues" evidence="1">
    <location>
        <begin position="10"/>
        <end position="48"/>
    </location>
</feature>
<dbReference type="EMBL" id="JADKCH010000030">
    <property type="protein sequence ID" value="MBK8573735.1"/>
    <property type="molecule type" value="Genomic_DNA"/>
</dbReference>
<proteinExistence type="predicted"/>
<protein>
    <submittedName>
        <fullName evidence="2">Uncharacterized protein</fullName>
    </submittedName>
</protein>
<organism evidence="2 3">
    <name type="scientific">Candidatus Geothrix odensensis</name>
    <dbReference type="NCBI Taxonomy" id="2954440"/>
    <lineage>
        <taxon>Bacteria</taxon>
        <taxon>Pseudomonadati</taxon>
        <taxon>Acidobacteriota</taxon>
        <taxon>Holophagae</taxon>
        <taxon>Holophagales</taxon>
        <taxon>Holophagaceae</taxon>
        <taxon>Geothrix</taxon>
    </lineage>
</organism>
<evidence type="ECO:0000313" key="2">
    <source>
        <dbReference type="EMBL" id="MBK8573735.1"/>
    </source>
</evidence>
<evidence type="ECO:0000313" key="3">
    <source>
        <dbReference type="Proteomes" id="UP000709959"/>
    </source>
</evidence>
<feature type="compositionally biased region" description="Basic residues" evidence="1">
    <location>
        <begin position="126"/>
        <end position="153"/>
    </location>
</feature>
<comment type="caution">
    <text evidence="2">The sequence shown here is derived from an EMBL/GenBank/DDBJ whole genome shotgun (WGS) entry which is preliminary data.</text>
</comment>
<evidence type="ECO:0000256" key="1">
    <source>
        <dbReference type="SAM" id="MobiDB-lite"/>
    </source>
</evidence>
<gene>
    <name evidence="2" type="ORF">IPN91_14195</name>
</gene>
<reference evidence="2 3" key="1">
    <citation type="submission" date="2020-10" db="EMBL/GenBank/DDBJ databases">
        <title>Connecting structure to function with the recovery of over 1000 high-quality activated sludge metagenome-assembled genomes encoding full-length rRNA genes using long-read sequencing.</title>
        <authorList>
            <person name="Singleton C.M."/>
            <person name="Petriglieri F."/>
            <person name="Kristensen J.M."/>
            <person name="Kirkegaard R.H."/>
            <person name="Michaelsen T.Y."/>
            <person name="Andersen M.H."/>
            <person name="Karst S.M."/>
            <person name="Dueholm M.S."/>
            <person name="Nielsen P.H."/>
            <person name="Albertsen M."/>
        </authorList>
    </citation>
    <scope>NUCLEOTIDE SEQUENCE [LARGE SCALE GENOMIC DNA]</scope>
    <source>
        <strain evidence="2">OdNE_18-Q3-R46-58_MAXAC.008</strain>
    </source>
</reference>
<sequence length="160" mass="18300">MEPGVLIIRKKIDGKEVTEERIGIPKVEQDGDHHHPQAGRRRDGREAGEGAPEPGDPATERHLDLREPGRRGPEPRGRAKALQQALKSLQKRLDAPAAGHRRTPKPPPPPGVPNQARRLRPTAMPLRHHPHRHRLLTHRLRPPRHLHRPHLLHRQNDPRR</sequence>
<name>A0A936F4Q2_9BACT</name>
<feature type="region of interest" description="Disordered" evidence="1">
    <location>
        <begin position="1"/>
        <end position="160"/>
    </location>
</feature>